<name>K9WL29_9CYAN</name>
<evidence type="ECO:0000313" key="3">
    <source>
        <dbReference type="Proteomes" id="UP000010471"/>
    </source>
</evidence>
<accession>K9WL29</accession>
<proteinExistence type="predicted"/>
<gene>
    <name evidence="2" type="ORF">Mic7113_4821</name>
</gene>
<sequence>MSESREIQPWLFLVEPYEGESLSHFLGRFRRENELSPSGLGREAGIGAVVARWEKFYLNPFPSRQELEALAAVVQVDAERLRKMLPPQGVGLKHQPIRLCGACYAQVPCHRIEWQFKTALVCDRHQLHLHTECPNCKAKFKIPALWVDGHCHRCFMTFAQMAEYQKPY</sequence>
<dbReference type="AlphaFoldDB" id="K9WL29"/>
<organism evidence="2 3">
    <name type="scientific">Allocoleopsis franciscana PCC 7113</name>
    <dbReference type="NCBI Taxonomy" id="1173027"/>
    <lineage>
        <taxon>Bacteria</taxon>
        <taxon>Bacillati</taxon>
        <taxon>Cyanobacteriota</taxon>
        <taxon>Cyanophyceae</taxon>
        <taxon>Coleofasciculales</taxon>
        <taxon>Coleofasciculaceae</taxon>
        <taxon>Allocoleopsis</taxon>
        <taxon>Allocoleopsis franciscana</taxon>
    </lineage>
</organism>
<reference evidence="2 3" key="1">
    <citation type="submission" date="2012-06" db="EMBL/GenBank/DDBJ databases">
        <title>Finished chromosome of genome of Microcoleus sp. PCC 7113.</title>
        <authorList>
            <consortium name="US DOE Joint Genome Institute"/>
            <person name="Gugger M."/>
            <person name="Coursin T."/>
            <person name="Rippka R."/>
            <person name="Tandeau De Marsac N."/>
            <person name="Huntemann M."/>
            <person name="Wei C.-L."/>
            <person name="Han J."/>
            <person name="Detter J.C."/>
            <person name="Han C."/>
            <person name="Tapia R."/>
            <person name="Chen A."/>
            <person name="Kyrpides N."/>
            <person name="Mavromatis K."/>
            <person name="Markowitz V."/>
            <person name="Szeto E."/>
            <person name="Ivanova N."/>
            <person name="Pagani I."/>
            <person name="Pati A."/>
            <person name="Goodwin L."/>
            <person name="Nordberg H.P."/>
            <person name="Cantor M.N."/>
            <person name="Hua S.X."/>
            <person name="Woyke T."/>
            <person name="Kerfeld C.A."/>
        </authorList>
    </citation>
    <scope>NUCLEOTIDE SEQUENCE [LARGE SCALE GENOMIC DNA]</scope>
    <source>
        <strain evidence="2 3">PCC 7113</strain>
    </source>
</reference>
<dbReference type="OrthoDB" id="455810at2"/>
<feature type="domain" description="TniQ" evidence="1">
    <location>
        <begin position="13"/>
        <end position="129"/>
    </location>
</feature>
<dbReference type="Proteomes" id="UP000010471">
    <property type="component" value="Chromosome"/>
</dbReference>
<evidence type="ECO:0000259" key="1">
    <source>
        <dbReference type="Pfam" id="PF06527"/>
    </source>
</evidence>
<dbReference type="STRING" id="1173027.Mic7113_4821"/>
<dbReference type="RefSeq" id="WP_015184624.1">
    <property type="nucleotide sequence ID" value="NC_019738.1"/>
</dbReference>
<dbReference type="PATRIC" id="fig|1173027.3.peg.5345"/>
<dbReference type="InterPro" id="IPR009492">
    <property type="entry name" value="TniQ"/>
</dbReference>
<protein>
    <recommendedName>
        <fullName evidence="1">TniQ domain-containing protein</fullName>
    </recommendedName>
</protein>
<keyword evidence="3" id="KW-1185">Reference proteome</keyword>
<evidence type="ECO:0000313" key="2">
    <source>
        <dbReference type="EMBL" id="AFZ20489.1"/>
    </source>
</evidence>
<dbReference type="EMBL" id="CP003630">
    <property type="protein sequence ID" value="AFZ20489.1"/>
    <property type="molecule type" value="Genomic_DNA"/>
</dbReference>
<dbReference type="eggNOG" id="COG1933">
    <property type="taxonomic scope" value="Bacteria"/>
</dbReference>
<dbReference type="KEGG" id="mic:Mic7113_4821"/>
<dbReference type="Pfam" id="PF06527">
    <property type="entry name" value="TniQ"/>
    <property type="match status" value="1"/>
</dbReference>
<dbReference type="HOGENOM" id="CLU_1599988_0_0_3"/>